<dbReference type="InterPro" id="IPR026881">
    <property type="entry name" value="WYL_dom"/>
</dbReference>
<dbReference type="EMBL" id="CAFBLP010000014">
    <property type="protein sequence ID" value="CAB4870368.1"/>
    <property type="molecule type" value="Genomic_DNA"/>
</dbReference>
<evidence type="ECO:0000259" key="2">
    <source>
        <dbReference type="Pfam" id="PF19187"/>
    </source>
</evidence>
<feature type="domain" description="PafC HTH" evidence="2">
    <location>
        <begin position="12"/>
        <end position="123"/>
    </location>
</feature>
<dbReference type="AlphaFoldDB" id="A0A6J7DLQ2"/>
<dbReference type="InterPro" id="IPR051534">
    <property type="entry name" value="CBASS_pafABC_assoc_protein"/>
</dbReference>
<reference evidence="4" key="1">
    <citation type="submission" date="2020-05" db="EMBL/GenBank/DDBJ databases">
        <authorList>
            <person name="Chiriac C."/>
            <person name="Salcher M."/>
            <person name="Ghai R."/>
            <person name="Kavagutti S V."/>
        </authorList>
    </citation>
    <scope>NUCLEOTIDE SEQUENCE</scope>
</reference>
<protein>
    <submittedName>
        <fullName evidence="4">Unannotated protein</fullName>
    </submittedName>
</protein>
<evidence type="ECO:0000259" key="1">
    <source>
        <dbReference type="Pfam" id="PF13280"/>
    </source>
</evidence>
<dbReference type="InterPro" id="IPR028349">
    <property type="entry name" value="PafC-like"/>
</dbReference>
<dbReference type="PANTHER" id="PTHR34580:SF1">
    <property type="entry name" value="PROTEIN PAFC"/>
    <property type="match status" value="1"/>
</dbReference>
<dbReference type="Pfam" id="PF13280">
    <property type="entry name" value="WYL"/>
    <property type="match status" value="1"/>
</dbReference>
<dbReference type="PIRSF" id="PIRSF016838">
    <property type="entry name" value="PafC"/>
    <property type="match status" value="1"/>
</dbReference>
<dbReference type="Pfam" id="PF25583">
    <property type="entry name" value="WCX"/>
    <property type="match status" value="1"/>
</dbReference>
<proteinExistence type="predicted"/>
<dbReference type="PANTHER" id="PTHR34580">
    <property type="match status" value="1"/>
</dbReference>
<evidence type="ECO:0000313" key="4">
    <source>
        <dbReference type="EMBL" id="CAB4870368.1"/>
    </source>
</evidence>
<evidence type="ECO:0000259" key="3">
    <source>
        <dbReference type="Pfam" id="PF25583"/>
    </source>
</evidence>
<gene>
    <name evidence="4" type="ORF">UFOPK3376_00789</name>
</gene>
<name>A0A6J7DLQ2_9ZZZZ</name>
<dbReference type="Pfam" id="PF19187">
    <property type="entry name" value="HTH_PafC"/>
    <property type="match status" value="1"/>
</dbReference>
<organism evidence="4">
    <name type="scientific">freshwater metagenome</name>
    <dbReference type="NCBI Taxonomy" id="449393"/>
    <lineage>
        <taxon>unclassified sequences</taxon>
        <taxon>metagenomes</taxon>
        <taxon>ecological metagenomes</taxon>
    </lineage>
</organism>
<feature type="domain" description="WYL" evidence="1">
    <location>
        <begin position="141"/>
        <end position="205"/>
    </location>
</feature>
<sequence length="319" mass="35168">MARPGPRPAHVRLRRLLVMLPWLMQRGEVPLAEMAAHFALTEGEVVADLELAAMCGLPPFMDELIDVFIDEGTVFAGVPRVFTRPLRLTAPEGFALLAAGRAAMALPGAEPHGPLGRALDKLAMTLGDDGVVVELERPALVDDVVAAVASCERLSIIYWTPARDESTERQVTPRAVFTDGGHWYLQADDHRCGDERCFRLDRVLGISRTGITDARREVTLANPQRWFTDDPELDRVTLRIPNELVWMVERYPLDSLTPGTDADAMSTVVMPITSEQWLRRLLLRLGQRAVVDAPTKWSALGADTASAVLARYDVVNSAN</sequence>
<accession>A0A6J7DLQ2</accession>
<dbReference type="PROSITE" id="PS52050">
    <property type="entry name" value="WYL"/>
    <property type="match status" value="1"/>
</dbReference>
<dbReference type="InterPro" id="IPR057727">
    <property type="entry name" value="WCX_dom"/>
</dbReference>
<dbReference type="InterPro" id="IPR043839">
    <property type="entry name" value="PafC_HTH"/>
</dbReference>
<feature type="domain" description="WCX" evidence="3">
    <location>
        <begin position="235"/>
        <end position="295"/>
    </location>
</feature>